<keyword evidence="2" id="KW-1185">Reference proteome</keyword>
<protein>
    <recommendedName>
        <fullName evidence="3">EspG family protein</fullName>
    </recommendedName>
</protein>
<accession>A0A1G9I5J3</accession>
<dbReference type="AlphaFoldDB" id="A0A1G9I5J3"/>
<dbReference type="EMBL" id="FNGP01000001">
    <property type="protein sequence ID" value="SDL20489.1"/>
    <property type="molecule type" value="Genomic_DNA"/>
</dbReference>
<evidence type="ECO:0000313" key="2">
    <source>
        <dbReference type="Proteomes" id="UP000199475"/>
    </source>
</evidence>
<sequence>MTGDPQMTTMIQADDPTLHVGMIGGTVWADAVDRIHAGVVPDDDADLRALWEAAGILTREGIDPLWARAIEIAQTSTRGCEIVSRYGDVVFAATVLLANERDQATCVTSRATVATDADGREVVGAVHPMVELAIAPADRLWRLIRRVLPPLDALRHEPRVTPESEAKRVTLDGVTIPESMTATPESFALHLLDLPNLPPKILDATEPQATVFTYTLVGDGDGVRTLSRTWALGKKLYLIDAESASIWEVPPGDVGSALVRGLTD</sequence>
<dbReference type="STRING" id="686624.SAMN04488242_0740"/>
<evidence type="ECO:0000313" key="1">
    <source>
        <dbReference type="EMBL" id="SDL20489.1"/>
    </source>
</evidence>
<proteinExistence type="predicted"/>
<gene>
    <name evidence="1" type="ORF">SAMN04488242_0740</name>
</gene>
<dbReference type="Proteomes" id="UP000199475">
    <property type="component" value="Unassembled WGS sequence"/>
</dbReference>
<reference evidence="1 2" key="1">
    <citation type="submission" date="2016-10" db="EMBL/GenBank/DDBJ databases">
        <authorList>
            <person name="de Groot N.N."/>
        </authorList>
    </citation>
    <scope>NUCLEOTIDE SEQUENCE [LARGE SCALE GENOMIC DNA]</scope>
    <source>
        <strain evidence="1 2">CGMCC 1.9159</strain>
    </source>
</reference>
<name>A0A1G9I5J3_9ACTN</name>
<organism evidence="1 2">
    <name type="scientific">Tessaracoccus oleiagri</name>
    <dbReference type="NCBI Taxonomy" id="686624"/>
    <lineage>
        <taxon>Bacteria</taxon>
        <taxon>Bacillati</taxon>
        <taxon>Actinomycetota</taxon>
        <taxon>Actinomycetes</taxon>
        <taxon>Propionibacteriales</taxon>
        <taxon>Propionibacteriaceae</taxon>
        <taxon>Tessaracoccus</taxon>
    </lineage>
</organism>
<evidence type="ECO:0008006" key="3">
    <source>
        <dbReference type="Google" id="ProtNLM"/>
    </source>
</evidence>